<keyword evidence="2" id="KW-1185">Reference proteome</keyword>
<name>A0A061AA74_9MOLU</name>
<dbReference type="KEGG" id="aoc:Aocu_06550"/>
<dbReference type="Proteomes" id="UP000032434">
    <property type="component" value="Chromosome 1"/>
</dbReference>
<dbReference type="HOGENOM" id="CLU_3039330_0_0_14"/>
<sequence>MNEIVLLFIITHLDTFESIYGILFKVIDLNIAIKLVFDFNQIPFILKKNGNIE</sequence>
<accession>A0A061AA74</accession>
<dbReference type="STRING" id="35623.Aocu_06550"/>
<dbReference type="EMBL" id="LK028559">
    <property type="protein sequence ID" value="CDR30728.1"/>
    <property type="molecule type" value="Genomic_DNA"/>
</dbReference>
<dbReference type="InParanoid" id="A0A061AA74"/>
<evidence type="ECO:0000313" key="1">
    <source>
        <dbReference type="EMBL" id="CDR30728.1"/>
    </source>
</evidence>
<protein>
    <submittedName>
        <fullName evidence="1">Uncharacterized protein</fullName>
    </submittedName>
</protein>
<reference evidence="2" key="1">
    <citation type="submission" date="2014-05" db="EMBL/GenBank/DDBJ databases">
        <authorList>
            <person name="Kube M."/>
        </authorList>
    </citation>
    <scope>NUCLEOTIDE SEQUENCE [LARGE SCALE GENOMIC DNA]</scope>
</reference>
<gene>
    <name evidence="1" type="ORF">Aocu_06550</name>
</gene>
<organism evidence="1 2">
    <name type="scientific">Acholeplasma oculi</name>
    <dbReference type="NCBI Taxonomy" id="35623"/>
    <lineage>
        <taxon>Bacteria</taxon>
        <taxon>Bacillati</taxon>
        <taxon>Mycoplasmatota</taxon>
        <taxon>Mollicutes</taxon>
        <taxon>Acholeplasmatales</taxon>
        <taxon>Acholeplasmataceae</taxon>
        <taxon>Acholeplasma</taxon>
    </lineage>
</organism>
<evidence type="ECO:0000313" key="2">
    <source>
        <dbReference type="Proteomes" id="UP000032434"/>
    </source>
</evidence>
<dbReference type="PATRIC" id="fig|35623.3.peg.655"/>
<proteinExistence type="predicted"/>
<dbReference type="AlphaFoldDB" id="A0A061AA74"/>